<dbReference type="SUPFAM" id="SSF52266">
    <property type="entry name" value="SGNH hydrolase"/>
    <property type="match status" value="1"/>
</dbReference>
<comment type="caution">
    <text evidence="2">The sequence shown here is derived from an EMBL/GenBank/DDBJ whole genome shotgun (WGS) entry which is preliminary data.</text>
</comment>
<evidence type="ECO:0000313" key="3">
    <source>
        <dbReference type="Proteomes" id="UP000228952"/>
    </source>
</evidence>
<dbReference type="Gene3D" id="3.40.50.1110">
    <property type="entry name" value="SGNH hydrolase"/>
    <property type="match status" value="1"/>
</dbReference>
<dbReference type="InterPro" id="IPR013830">
    <property type="entry name" value="SGNH_hydro"/>
</dbReference>
<reference evidence="3" key="1">
    <citation type="submission" date="2017-09" db="EMBL/GenBank/DDBJ databases">
        <title>Depth-based differentiation of microbial function through sediment-hosted aquifers and enrichment of novel symbionts in the deep terrestrial subsurface.</title>
        <authorList>
            <person name="Probst A.J."/>
            <person name="Ladd B."/>
            <person name="Jarett J.K."/>
            <person name="Geller-Mcgrath D.E."/>
            <person name="Sieber C.M.K."/>
            <person name="Emerson J.B."/>
            <person name="Anantharaman K."/>
            <person name="Thomas B.C."/>
            <person name="Malmstrom R."/>
            <person name="Stieglmeier M."/>
            <person name="Klingl A."/>
            <person name="Woyke T."/>
            <person name="Ryan C.M."/>
            <person name="Banfield J.F."/>
        </authorList>
    </citation>
    <scope>NUCLEOTIDE SEQUENCE [LARGE SCALE GENOMIC DNA]</scope>
</reference>
<dbReference type="InterPro" id="IPR036514">
    <property type="entry name" value="SGNH_hydro_sf"/>
</dbReference>
<evidence type="ECO:0000313" key="2">
    <source>
        <dbReference type="EMBL" id="PJA13088.1"/>
    </source>
</evidence>
<dbReference type="Proteomes" id="UP000228952">
    <property type="component" value="Unassembled WGS sequence"/>
</dbReference>
<protein>
    <recommendedName>
        <fullName evidence="1">SGNH hydrolase-type esterase domain-containing protein</fullName>
    </recommendedName>
</protein>
<evidence type="ECO:0000259" key="1">
    <source>
        <dbReference type="Pfam" id="PF13472"/>
    </source>
</evidence>
<accession>A0A2M7W1B8</accession>
<dbReference type="AlphaFoldDB" id="A0A2M7W1B8"/>
<gene>
    <name evidence="2" type="ORF">COX64_03720</name>
</gene>
<proteinExistence type="predicted"/>
<organism evidence="2 3">
    <name type="scientific">Candidatus Dojkabacteria bacterium CG_4_10_14_0_2_um_filter_Dojkabacteria_WS6_41_15</name>
    <dbReference type="NCBI Taxonomy" id="2014249"/>
    <lineage>
        <taxon>Bacteria</taxon>
        <taxon>Candidatus Dojkabacteria</taxon>
    </lineage>
</organism>
<feature type="domain" description="SGNH hydrolase-type esterase" evidence="1">
    <location>
        <begin position="28"/>
        <end position="165"/>
    </location>
</feature>
<dbReference type="EMBL" id="PFQB01000097">
    <property type="protein sequence ID" value="PJA13088.1"/>
    <property type="molecule type" value="Genomic_DNA"/>
</dbReference>
<name>A0A2M7W1B8_9BACT</name>
<dbReference type="Pfam" id="PF13472">
    <property type="entry name" value="Lipase_GDSL_2"/>
    <property type="match status" value="1"/>
</dbReference>
<sequence>MPSIREKIAAGEFVRIVCVGDMQTSQPYVKPSWTDWLQRALWESGDVQIAWRRQIINAGIDRATPKHVLSYYTRYIGQYKPDAVLLSFGISPMYPSFDQKTFSTELDSVLDAANRENIPVALWSPYPLLSGENREVTLTLCSIYKQKAIERGLHFIDLYHDFDDLELTKVFTSSVVIPNELFKLELGTSDKVSLNAIGQYIVAKRLATDWLGIVLPSTDAGDFVTPNLANTKRWG</sequence>